<dbReference type="EMBL" id="JBIBDZ010000015">
    <property type="protein sequence ID" value="MFF5923606.1"/>
    <property type="molecule type" value="Genomic_DNA"/>
</dbReference>
<dbReference type="Pfam" id="PF13602">
    <property type="entry name" value="ADH_zinc_N_2"/>
    <property type="match status" value="1"/>
</dbReference>
<evidence type="ECO:0000313" key="3">
    <source>
        <dbReference type="Proteomes" id="UP001602370"/>
    </source>
</evidence>
<comment type="caution">
    <text evidence="2">The sequence shown here is derived from an EMBL/GenBank/DDBJ whole genome shotgun (WGS) entry which is preliminary data.</text>
</comment>
<feature type="region of interest" description="Disordered" evidence="1">
    <location>
        <begin position="1"/>
        <end position="21"/>
    </location>
</feature>
<proteinExistence type="predicted"/>
<dbReference type="Proteomes" id="UP001602370">
    <property type="component" value="Unassembled WGS sequence"/>
</dbReference>
<evidence type="ECO:0000313" key="2">
    <source>
        <dbReference type="EMBL" id="MFF5923606.1"/>
    </source>
</evidence>
<organism evidence="2 3">
    <name type="scientific">Streptomyces flavochromogenes</name>
    <dbReference type="NCBI Taxonomy" id="68199"/>
    <lineage>
        <taxon>Bacteria</taxon>
        <taxon>Bacillati</taxon>
        <taxon>Actinomycetota</taxon>
        <taxon>Actinomycetes</taxon>
        <taxon>Kitasatosporales</taxon>
        <taxon>Streptomycetaceae</taxon>
        <taxon>Streptomyces</taxon>
    </lineage>
</organism>
<name>A0ABW6Y1F9_9ACTN</name>
<keyword evidence="3" id="KW-1185">Reference proteome</keyword>
<dbReference type="Gene3D" id="3.90.180.10">
    <property type="entry name" value="Medium-chain alcohol dehydrogenases, catalytic domain"/>
    <property type="match status" value="1"/>
</dbReference>
<dbReference type="Gene3D" id="3.40.50.720">
    <property type="entry name" value="NAD(P)-binding Rossmann-like Domain"/>
    <property type="match status" value="1"/>
</dbReference>
<accession>A0ABW6Y1F9</accession>
<gene>
    <name evidence="2" type="ORF">ACFY8C_35600</name>
</gene>
<evidence type="ECO:0000256" key="1">
    <source>
        <dbReference type="SAM" id="MobiDB-lite"/>
    </source>
</evidence>
<dbReference type="RefSeq" id="WP_030319259.1">
    <property type="nucleotide sequence ID" value="NZ_JBIBDZ010000015.1"/>
</dbReference>
<protein>
    <submittedName>
        <fullName evidence="2">Zinc-binding dehydrogenase</fullName>
    </submittedName>
</protein>
<sequence>MAHAWVGAVPAAVGSGTGPDHTGLREITSLVEDGRLRVIVDQVFPLDEAARAHASGETGRTTGKIVLAVIP</sequence>
<reference evidence="2 3" key="1">
    <citation type="submission" date="2024-10" db="EMBL/GenBank/DDBJ databases">
        <title>The Natural Products Discovery Center: Release of the First 8490 Sequenced Strains for Exploring Actinobacteria Biosynthetic Diversity.</title>
        <authorList>
            <person name="Kalkreuter E."/>
            <person name="Kautsar S.A."/>
            <person name="Yang D."/>
            <person name="Bader C.D."/>
            <person name="Teijaro C.N."/>
            <person name="Fluegel L."/>
            <person name="Davis C.M."/>
            <person name="Simpson J.R."/>
            <person name="Lauterbach L."/>
            <person name="Steele A.D."/>
            <person name="Gui C."/>
            <person name="Meng S."/>
            <person name="Li G."/>
            <person name="Viehrig K."/>
            <person name="Ye F."/>
            <person name="Su P."/>
            <person name="Kiefer A.F."/>
            <person name="Nichols A."/>
            <person name="Cepeda A.J."/>
            <person name="Yan W."/>
            <person name="Fan B."/>
            <person name="Jiang Y."/>
            <person name="Adhikari A."/>
            <person name="Zheng C.-J."/>
            <person name="Schuster L."/>
            <person name="Cowan T.M."/>
            <person name="Smanski M.J."/>
            <person name="Chevrette M.G."/>
            <person name="De Carvalho L.P.S."/>
            <person name="Shen B."/>
        </authorList>
    </citation>
    <scope>NUCLEOTIDE SEQUENCE [LARGE SCALE GENOMIC DNA]</scope>
    <source>
        <strain evidence="2 3">NPDC012605</strain>
    </source>
</reference>